<dbReference type="InterPro" id="IPR036188">
    <property type="entry name" value="FAD/NAD-bd_sf"/>
</dbReference>
<keyword evidence="8" id="KW-1185">Reference proteome</keyword>
<keyword evidence="5" id="KW-0560">Oxidoreductase</keyword>
<keyword evidence="3" id="KW-0285">Flavoprotein</keyword>
<organism evidence="7 8">
    <name type="scientific">Virgibacillus oceani</name>
    <dbReference type="NCBI Taxonomy" id="1479511"/>
    <lineage>
        <taxon>Bacteria</taxon>
        <taxon>Bacillati</taxon>
        <taxon>Bacillota</taxon>
        <taxon>Bacilli</taxon>
        <taxon>Bacillales</taxon>
        <taxon>Bacillaceae</taxon>
        <taxon>Virgibacillus</taxon>
    </lineage>
</organism>
<dbReference type="SUPFAM" id="SSF51905">
    <property type="entry name" value="FAD/NAD(P)-binding domain"/>
    <property type="match status" value="1"/>
</dbReference>
<keyword evidence="4" id="KW-0274">FAD</keyword>
<comment type="caution">
    <text evidence="7">The sequence shown here is derived from an EMBL/GenBank/DDBJ whole genome shotgun (WGS) entry which is preliminary data.</text>
</comment>
<evidence type="ECO:0000259" key="6">
    <source>
        <dbReference type="Pfam" id="PF07992"/>
    </source>
</evidence>
<evidence type="ECO:0000313" key="7">
    <source>
        <dbReference type="EMBL" id="GGG71919.1"/>
    </source>
</evidence>
<dbReference type="GO" id="GO:0019646">
    <property type="term" value="P:aerobic electron transport chain"/>
    <property type="evidence" value="ECO:0007669"/>
    <property type="project" value="TreeGrafter"/>
</dbReference>
<dbReference type="PRINTS" id="PR00368">
    <property type="entry name" value="FADPNR"/>
</dbReference>
<evidence type="ECO:0000313" key="8">
    <source>
        <dbReference type="Proteomes" id="UP000622860"/>
    </source>
</evidence>
<accession>A0A917M1H7</accession>
<name>A0A917M1H7_9BACI</name>
<comment type="similarity">
    <text evidence="2">Belongs to the NADH dehydrogenase family.</text>
</comment>
<dbReference type="PANTHER" id="PTHR42913:SF3">
    <property type="entry name" value="64 KDA MITOCHONDRIAL NADH DEHYDROGENASE (EUROFUNG)"/>
    <property type="match status" value="1"/>
</dbReference>
<dbReference type="AlphaFoldDB" id="A0A917M1H7"/>
<dbReference type="InterPro" id="IPR051169">
    <property type="entry name" value="NADH-Q_oxidoreductase"/>
</dbReference>
<reference evidence="7" key="2">
    <citation type="submission" date="2020-09" db="EMBL/GenBank/DDBJ databases">
        <authorList>
            <person name="Sun Q."/>
            <person name="Zhou Y."/>
        </authorList>
    </citation>
    <scope>NUCLEOTIDE SEQUENCE</scope>
    <source>
        <strain evidence="7">CGMCC 1.12754</strain>
    </source>
</reference>
<dbReference type="EMBL" id="BMFR01000004">
    <property type="protein sequence ID" value="GGG71919.1"/>
    <property type="molecule type" value="Genomic_DNA"/>
</dbReference>
<evidence type="ECO:0000256" key="4">
    <source>
        <dbReference type="ARBA" id="ARBA00022827"/>
    </source>
</evidence>
<evidence type="ECO:0000256" key="5">
    <source>
        <dbReference type="ARBA" id="ARBA00023002"/>
    </source>
</evidence>
<protein>
    <submittedName>
        <fullName evidence="7">NADH dehydrogenase-like protein YutJ</fullName>
    </submittedName>
</protein>
<dbReference type="GO" id="GO:0003955">
    <property type="term" value="F:NAD(P)H dehydrogenase (quinone) activity"/>
    <property type="evidence" value="ECO:0007669"/>
    <property type="project" value="TreeGrafter"/>
</dbReference>
<sequence>MKRLVILGGGYGGINIVSTLLSYQLPEDAHITIVDRNPYHSLKTEFYAVAAGTSAYKDVRIDFPDDDRVHYLFAEVEEIDTENQQVYFNKANNTKTISYDYLVVALGCEDNYHGIDGAAEFTESVQTFAKARHAGLSVGNLKAYGKVTIVGAGLSGIEVASEIRESRADLNIRLLDRGATVLKAFDSKIQEYVEEWFVANDVDVLHHANVEYVEKDGVCNNGVCFVNDVTIWTAGVQPHYLARALPFEKDSQGKIILNEFYQVPAQPSVYVVGDCASSIHSPSAQLAGQQGEQIAEILLAVLQNKEPKKPKEIKLKGTLGSLGKSDGFGNMMQKPMTGFLPRLAKSGVLWLSRRH</sequence>
<dbReference type="PRINTS" id="PR00411">
    <property type="entry name" value="PNDRDTASEI"/>
</dbReference>
<dbReference type="Pfam" id="PF07992">
    <property type="entry name" value="Pyr_redox_2"/>
    <property type="match status" value="1"/>
</dbReference>
<dbReference type="Proteomes" id="UP000622860">
    <property type="component" value="Unassembled WGS sequence"/>
</dbReference>
<dbReference type="InterPro" id="IPR023753">
    <property type="entry name" value="FAD/NAD-binding_dom"/>
</dbReference>
<comment type="cofactor">
    <cofactor evidence="1">
        <name>FAD</name>
        <dbReference type="ChEBI" id="CHEBI:57692"/>
    </cofactor>
</comment>
<feature type="domain" description="FAD/NAD(P)-binding" evidence="6">
    <location>
        <begin position="3"/>
        <end position="291"/>
    </location>
</feature>
<dbReference type="PANTHER" id="PTHR42913">
    <property type="entry name" value="APOPTOSIS-INDUCING FACTOR 1"/>
    <property type="match status" value="1"/>
</dbReference>
<gene>
    <name evidence="7" type="primary">yutJ</name>
    <name evidence="7" type="ORF">GCM10011398_15310</name>
</gene>
<proteinExistence type="inferred from homology"/>
<dbReference type="RefSeq" id="WP_188454786.1">
    <property type="nucleotide sequence ID" value="NZ_BMFR01000004.1"/>
</dbReference>
<evidence type="ECO:0000256" key="1">
    <source>
        <dbReference type="ARBA" id="ARBA00001974"/>
    </source>
</evidence>
<dbReference type="Gene3D" id="3.50.50.100">
    <property type="match status" value="1"/>
</dbReference>
<evidence type="ECO:0000256" key="2">
    <source>
        <dbReference type="ARBA" id="ARBA00005272"/>
    </source>
</evidence>
<reference evidence="7" key="1">
    <citation type="journal article" date="2014" name="Int. J. Syst. Evol. Microbiol.">
        <title>Complete genome sequence of Corynebacterium casei LMG S-19264T (=DSM 44701T), isolated from a smear-ripened cheese.</title>
        <authorList>
            <consortium name="US DOE Joint Genome Institute (JGI-PGF)"/>
            <person name="Walter F."/>
            <person name="Albersmeier A."/>
            <person name="Kalinowski J."/>
            <person name="Ruckert C."/>
        </authorList>
    </citation>
    <scope>NUCLEOTIDE SEQUENCE</scope>
    <source>
        <strain evidence="7">CGMCC 1.12754</strain>
    </source>
</reference>
<evidence type="ECO:0000256" key="3">
    <source>
        <dbReference type="ARBA" id="ARBA00022630"/>
    </source>
</evidence>